<protein>
    <submittedName>
        <fullName evidence="1">Uncharacterized protein</fullName>
    </submittedName>
</protein>
<dbReference type="InterPro" id="IPR022269">
    <property type="entry name" value="SO_2930-like_C"/>
</dbReference>
<dbReference type="Proteomes" id="UP000324611">
    <property type="component" value="Unassembled WGS sequence"/>
</dbReference>
<gene>
    <name evidence="1" type="ORF">F0L74_18150</name>
</gene>
<dbReference type="InterPro" id="IPR036280">
    <property type="entry name" value="Multihaem_cyt_sf"/>
</dbReference>
<reference evidence="1 2" key="1">
    <citation type="submission" date="2019-09" db="EMBL/GenBank/DDBJ databases">
        <title>Chitinophaga ginsengihumi sp. nov., isolated from soil of ginseng rhizosphere.</title>
        <authorList>
            <person name="Lee J."/>
        </authorList>
    </citation>
    <scope>NUCLEOTIDE SEQUENCE [LARGE SCALE GENOMIC DNA]</scope>
    <source>
        <strain evidence="1 2">BN140078</strain>
    </source>
</reference>
<sequence>MQRIIRIITGITLLLGLTIALLASRTGSPAPKEHLSEYGFFSGNMADQTPVSGIMPYQLNTPLFSDYAEKLRFIQLPPDSVITYDSVNVMHFPVGATLIKTFYYPKDFRAPEKGRRLMETRLLTHTAEGWKALVYIWNDEQTEATLEVAGDRKPVQFIDHHGRTVSFDYIVPNLNQCKGCHNTNEVMTPIGPTARQMNGDFHYAGGTENQLQHWIKAGILSGLDDVAHAPRAPVWNDPTTGSLEARARTWLEINCAHCHKPDGPGKTSGLFLLASEKDPTKIGINKPPVAAGRGAADLQFDIVPGHPEKSILIYRMASTDPGIMMPELSRKLTHKEGVELVREWIRSMK</sequence>
<dbReference type="GO" id="GO:0020037">
    <property type="term" value="F:heme binding"/>
    <property type="evidence" value="ECO:0007669"/>
    <property type="project" value="InterPro"/>
</dbReference>
<comment type="caution">
    <text evidence="1">The sequence shown here is derived from an EMBL/GenBank/DDBJ whole genome shotgun (WGS) entry which is preliminary data.</text>
</comment>
<dbReference type="AlphaFoldDB" id="A0A5B2VUN9"/>
<evidence type="ECO:0000313" key="1">
    <source>
        <dbReference type="EMBL" id="KAA2241789.1"/>
    </source>
</evidence>
<dbReference type="SUPFAM" id="SSF46626">
    <property type="entry name" value="Cytochrome c"/>
    <property type="match status" value="1"/>
</dbReference>
<dbReference type="GO" id="GO:0009055">
    <property type="term" value="F:electron transfer activity"/>
    <property type="evidence" value="ECO:0007669"/>
    <property type="project" value="InterPro"/>
</dbReference>
<dbReference type="EMBL" id="VUOC01000003">
    <property type="protein sequence ID" value="KAA2241789.1"/>
    <property type="molecule type" value="Genomic_DNA"/>
</dbReference>
<reference evidence="1 2" key="2">
    <citation type="submission" date="2019-09" db="EMBL/GenBank/DDBJ databases">
        <authorList>
            <person name="Jin C."/>
        </authorList>
    </citation>
    <scope>NUCLEOTIDE SEQUENCE [LARGE SCALE GENOMIC DNA]</scope>
    <source>
        <strain evidence="1 2">BN140078</strain>
    </source>
</reference>
<dbReference type="NCBIfam" id="TIGR03806">
    <property type="entry name" value="chp_HNE_0200"/>
    <property type="match status" value="1"/>
</dbReference>
<keyword evidence="2" id="KW-1185">Reference proteome</keyword>
<dbReference type="SUPFAM" id="SSF48695">
    <property type="entry name" value="Multiheme cytochromes"/>
    <property type="match status" value="1"/>
</dbReference>
<evidence type="ECO:0000313" key="2">
    <source>
        <dbReference type="Proteomes" id="UP000324611"/>
    </source>
</evidence>
<organism evidence="1 2">
    <name type="scientific">Chitinophaga agrisoli</name>
    <dbReference type="NCBI Taxonomy" id="2607653"/>
    <lineage>
        <taxon>Bacteria</taxon>
        <taxon>Pseudomonadati</taxon>
        <taxon>Bacteroidota</taxon>
        <taxon>Chitinophagia</taxon>
        <taxon>Chitinophagales</taxon>
        <taxon>Chitinophagaceae</taxon>
        <taxon>Chitinophaga</taxon>
    </lineage>
</organism>
<dbReference type="RefSeq" id="WP_149839295.1">
    <property type="nucleotide sequence ID" value="NZ_VUOC01000003.1"/>
</dbReference>
<accession>A0A5B2VUN9</accession>
<name>A0A5B2VUN9_9BACT</name>
<dbReference type="InterPro" id="IPR036909">
    <property type="entry name" value="Cyt_c-like_dom_sf"/>
</dbReference>
<proteinExistence type="predicted"/>